<dbReference type="STRING" id="1792845.BC343_17730"/>
<name>A0A1S9P789_9SPHI</name>
<evidence type="ECO:0000313" key="1">
    <source>
        <dbReference type="EMBL" id="OOQ56823.1"/>
    </source>
</evidence>
<evidence type="ECO:0000313" key="2">
    <source>
        <dbReference type="Proteomes" id="UP000189739"/>
    </source>
</evidence>
<reference evidence="1 2" key="1">
    <citation type="submission" date="2016-07" db="EMBL/GenBank/DDBJ databases">
        <title>Genomic analysis of zinc-resistant bacterium Mucilaginibacter pedocola TBZ30.</title>
        <authorList>
            <person name="Huang J."/>
            <person name="Tang J."/>
        </authorList>
    </citation>
    <scope>NUCLEOTIDE SEQUENCE [LARGE SCALE GENOMIC DNA]</scope>
    <source>
        <strain evidence="1 2">TBZ30</strain>
    </source>
</reference>
<protein>
    <submittedName>
        <fullName evidence="1">Uncharacterized protein</fullName>
    </submittedName>
</protein>
<sequence>MGFARGEEKIFKGEFSNSLPGEGCGCPCAKAGRGLADMQSGNAMWLPLPPPSPGKESHKPPALLMPEKQVIPFYYSINLLF</sequence>
<keyword evidence="2" id="KW-1185">Reference proteome</keyword>
<dbReference type="Proteomes" id="UP000189739">
    <property type="component" value="Unassembled WGS sequence"/>
</dbReference>
<organism evidence="1 2">
    <name type="scientific">Mucilaginibacter pedocola</name>
    <dbReference type="NCBI Taxonomy" id="1792845"/>
    <lineage>
        <taxon>Bacteria</taxon>
        <taxon>Pseudomonadati</taxon>
        <taxon>Bacteroidota</taxon>
        <taxon>Sphingobacteriia</taxon>
        <taxon>Sphingobacteriales</taxon>
        <taxon>Sphingobacteriaceae</taxon>
        <taxon>Mucilaginibacter</taxon>
    </lineage>
</organism>
<dbReference type="EMBL" id="MBTF01000038">
    <property type="protein sequence ID" value="OOQ56823.1"/>
    <property type="molecule type" value="Genomic_DNA"/>
</dbReference>
<comment type="caution">
    <text evidence="1">The sequence shown here is derived from an EMBL/GenBank/DDBJ whole genome shotgun (WGS) entry which is preliminary data.</text>
</comment>
<accession>A0A1S9P789</accession>
<gene>
    <name evidence="1" type="ORF">BC343_17730</name>
</gene>
<dbReference type="AlphaFoldDB" id="A0A1S9P789"/>
<proteinExistence type="predicted"/>